<dbReference type="Pfam" id="PF21530">
    <property type="entry name" value="Pif1_2B_dom"/>
    <property type="match status" value="1"/>
</dbReference>
<sequence>MPAVSKQLDEKMHTLETHVNHEQNTRFTIQNALKFMLQMRNDKHTGYAVLKIVDMPRPPYMYQRFLDAMAIVRETGAPNLFITMTCNSNWPEIKESLSPGEKASAQPGIVARVFMQKLKTLNKGLDEGKPVTAEDVDRLTSAELPDKKTHPDLYETNGKCSMKFPKQFAEEAIMIENKYPTYRRRRRPEGILSHKGKVRDNAKINQWVVPYNPFLSQKYDCHINVEEIQANEILQYLLGRYISLVEACMRLFGIPKQGFTHAVVHLPIHLEEMSLITYRVMQQLHSFRTWSDEETAFFNLCMQDPEGSADLLYKDVPVKYRLVHVSPQDPERFYLRLLLCHRRSPKSFDDIRTVNGVVYDTVHDTAQAAGYLENDQEWEECLAEAVSFKIPSALRQLLGIILVYSLPDHASALWDRFKKDFDVSDKVARQSADPMDIVAQEVAAYEPDDLERTTTLADRMNENQKDIFDQVIEAGNHPVGGQKLFSVEGLGGTDPASAAELAEFSDFLLQIGEGRYPVNSDISENDICLPRDMCIVPGGRADDRWDDEETKENDDMEAPPNYSLLLPTETPPDRNVDDPDEDRRKRNVNALMDALYPGVGDDNLLDEYFVERAILAPTNASARRINDMVSERLSGETKEYLSVDSLEGVADSNMFEPEFSNSLNFSGIPPHRIVLKVGTPIIMIRNLNSDAGLCNGARLRVVSLRERSIEATVIIPVQASTKTVPVVPAFAMTINKAQGQSIHHVEIYLESPVFAHGQLYVALSRVTSRKAIKIAEDPEAIDEDGNIHTKNIVYREIFDF</sequence>
<keyword evidence="4" id="KW-0347">Helicase</keyword>
<dbReference type="PANTHER" id="PTHR10492">
    <property type="match status" value="1"/>
</dbReference>
<dbReference type="OrthoDB" id="687790at2759"/>
<gene>
    <name evidence="4" type="ORF">PHPALM_28035</name>
</gene>
<dbReference type="Pfam" id="PF14214">
    <property type="entry name" value="Helitron_like_N"/>
    <property type="match status" value="1"/>
</dbReference>
<feature type="domain" description="DNA helicase Pif1-like 2B" evidence="3">
    <location>
        <begin position="658"/>
        <end position="704"/>
    </location>
</feature>
<accession>A0A2P4XB37</accession>
<evidence type="ECO:0000256" key="1">
    <source>
        <dbReference type="SAM" id="MobiDB-lite"/>
    </source>
</evidence>
<comment type="caution">
    <text evidence="4">The sequence shown here is derived from an EMBL/GenBank/DDBJ whole genome shotgun (WGS) entry which is preliminary data.</text>
</comment>
<organism evidence="4 5">
    <name type="scientific">Phytophthora palmivora</name>
    <dbReference type="NCBI Taxonomy" id="4796"/>
    <lineage>
        <taxon>Eukaryota</taxon>
        <taxon>Sar</taxon>
        <taxon>Stramenopiles</taxon>
        <taxon>Oomycota</taxon>
        <taxon>Peronosporomycetes</taxon>
        <taxon>Peronosporales</taxon>
        <taxon>Peronosporaceae</taxon>
        <taxon>Phytophthora</taxon>
    </lineage>
</organism>
<feature type="region of interest" description="Disordered" evidence="1">
    <location>
        <begin position="538"/>
        <end position="582"/>
    </location>
</feature>
<dbReference type="GO" id="GO:0004386">
    <property type="term" value="F:helicase activity"/>
    <property type="evidence" value="ECO:0007669"/>
    <property type="project" value="UniProtKB-KW"/>
</dbReference>
<feature type="domain" description="Helitron helicase-like" evidence="2">
    <location>
        <begin position="58"/>
        <end position="125"/>
    </location>
</feature>
<protein>
    <submittedName>
        <fullName evidence="4">Helitron helicase-like protein</fullName>
    </submittedName>
</protein>
<keyword evidence="4" id="KW-0067">ATP-binding</keyword>
<dbReference type="InterPro" id="IPR025476">
    <property type="entry name" value="Helitron_helicase-like"/>
</dbReference>
<evidence type="ECO:0000259" key="3">
    <source>
        <dbReference type="Pfam" id="PF21530"/>
    </source>
</evidence>
<reference evidence="4 5" key="1">
    <citation type="journal article" date="2017" name="Genome Biol. Evol.">
        <title>Phytophthora megakarya and P. palmivora, closely related causal agents of cacao black pod rot, underwent increases in genome sizes and gene numbers by different mechanisms.</title>
        <authorList>
            <person name="Ali S.S."/>
            <person name="Shao J."/>
            <person name="Lary D.J."/>
            <person name="Kronmiller B."/>
            <person name="Shen D."/>
            <person name="Strem M.D."/>
            <person name="Amoako-Attah I."/>
            <person name="Akrofi A.Y."/>
            <person name="Begoude B.A."/>
            <person name="Ten Hoopen G.M."/>
            <person name="Coulibaly K."/>
            <person name="Kebe B.I."/>
            <person name="Melnick R.L."/>
            <person name="Guiltinan M.J."/>
            <person name="Tyler B.M."/>
            <person name="Meinhardt L.W."/>
            <person name="Bailey B.A."/>
        </authorList>
    </citation>
    <scope>NUCLEOTIDE SEQUENCE [LARGE SCALE GENOMIC DNA]</scope>
    <source>
        <strain evidence="5">sbr112.9</strain>
    </source>
</reference>
<dbReference type="InterPro" id="IPR027417">
    <property type="entry name" value="P-loop_NTPase"/>
</dbReference>
<feature type="compositionally biased region" description="Basic and acidic residues" evidence="1">
    <location>
        <begin position="571"/>
        <end position="582"/>
    </location>
</feature>
<dbReference type="SUPFAM" id="SSF52540">
    <property type="entry name" value="P-loop containing nucleoside triphosphate hydrolases"/>
    <property type="match status" value="1"/>
</dbReference>
<proteinExistence type="predicted"/>
<feature type="compositionally biased region" description="Acidic residues" evidence="1">
    <location>
        <begin position="544"/>
        <end position="557"/>
    </location>
</feature>
<dbReference type="InterPro" id="IPR049163">
    <property type="entry name" value="Pif1-like_2B_dom"/>
</dbReference>
<dbReference type="EMBL" id="NCKW01015502">
    <property type="protein sequence ID" value="POM62763.1"/>
    <property type="molecule type" value="Genomic_DNA"/>
</dbReference>
<keyword evidence="4" id="KW-0378">Hydrolase</keyword>
<dbReference type="Proteomes" id="UP000237271">
    <property type="component" value="Unassembled WGS sequence"/>
</dbReference>
<evidence type="ECO:0000313" key="5">
    <source>
        <dbReference type="Proteomes" id="UP000237271"/>
    </source>
</evidence>
<name>A0A2P4XB37_9STRA</name>
<dbReference type="PANTHER" id="PTHR10492:SF57">
    <property type="entry name" value="ATP-DEPENDENT DNA HELICASE"/>
    <property type="match status" value="1"/>
</dbReference>
<dbReference type="AlphaFoldDB" id="A0A2P4XB37"/>
<keyword evidence="4" id="KW-0547">Nucleotide-binding</keyword>
<dbReference type="CDD" id="cd18809">
    <property type="entry name" value="SF1_C_RecD"/>
    <property type="match status" value="1"/>
</dbReference>
<evidence type="ECO:0000313" key="4">
    <source>
        <dbReference type="EMBL" id="POM62763.1"/>
    </source>
</evidence>
<keyword evidence="5" id="KW-1185">Reference proteome</keyword>
<evidence type="ECO:0000259" key="2">
    <source>
        <dbReference type="Pfam" id="PF14214"/>
    </source>
</evidence>